<organism evidence="2 3">
    <name type="scientific">Paenibacillus nanensis</name>
    <dbReference type="NCBI Taxonomy" id="393251"/>
    <lineage>
        <taxon>Bacteria</taxon>
        <taxon>Bacillati</taxon>
        <taxon>Bacillota</taxon>
        <taxon>Bacilli</taxon>
        <taxon>Bacillales</taxon>
        <taxon>Paenibacillaceae</taxon>
        <taxon>Paenibacillus</taxon>
    </lineage>
</organism>
<accession>A0A3A1UNP1</accession>
<dbReference type="InterPro" id="IPR014973">
    <property type="entry name" value="DUF1835"/>
</dbReference>
<evidence type="ECO:0000313" key="3">
    <source>
        <dbReference type="Proteomes" id="UP000266482"/>
    </source>
</evidence>
<proteinExistence type="predicted"/>
<dbReference type="RefSeq" id="WP_119602469.1">
    <property type="nucleotide sequence ID" value="NZ_QXQA01000018.1"/>
</dbReference>
<comment type="caution">
    <text evidence="2">The sequence shown here is derived from an EMBL/GenBank/DDBJ whole genome shotgun (WGS) entry which is preliminary data.</text>
</comment>
<protein>
    <submittedName>
        <fullName evidence="2">DUF1835 domain-containing protein</fullName>
    </submittedName>
</protein>
<dbReference type="Proteomes" id="UP000266482">
    <property type="component" value="Unassembled WGS sequence"/>
</dbReference>
<dbReference type="Pfam" id="PF08874">
    <property type="entry name" value="DUF1835"/>
    <property type="match status" value="1"/>
</dbReference>
<evidence type="ECO:0000259" key="1">
    <source>
        <dbReference type="Pfam" id="PF08874"/>
    </source>
</evidence>
<dbReference type="OrthoDB" id="127805at2"/>
<name>A0A3A1UNP1_9BACL</name>
<reference evidence="2 3" key="1">
    <citation type="submission" date="2018-09" db="EMBL/GenBank/DDBJ databases">
        <title>Paenibacillus aracenensis nov. sp. isolated from a cave in southern Spain.</title>
        <authorList>
            <person name="Jurado V."/>
            <person name="Gutierrez-Patricio S."/>
            <person name="Gonzalez-Pimentel J.L."/>
            <person name="Miller A.Z."/>
            <person name="Laiz L."/>
            <person name="Saiz-Jimenez C."/>
        </authorList>
    </citation>
    <scope>NUCLEOTIDE SEQUENCE [LARGE SCALE GENOMIC DNA]</scope>
    <source>
        <strain evidence="2 3">DSM 22867</strain>
    </source>
</reference>
<feature type="domain" description="DUF1835" evidence="1">
    <location>
        <begin position="2"/>
        <end position="104"/>
    </location>
</feature>
<keyword evidence="3" id="KW-1185">Reference proteome</keyword>
<dbReference type="AlphaFoldDB" id="A0A3A1UNP1"/>
<sequence>MLHIVNGDHVGETLKRAAIPGDVLVWREVYPAGPAFLDMEDRACRKLRTAYLERALGIPPDDYVRGCEMQERELRRFGAYDEVVLWFEHDLFDQTMLWYLLRWFAGQTLGRTKLSLLCIGEFPGIDRFRGLGQLTVEQLETLSGKWRPVGRKELETGAKLWEAYASPSLETHAAALAWDTSALPFARSSFRWHLSRLPSVLNGLGVVEQTTLAALRDGARAATDLFRDVGNRIGDLGMGDIEYWHRLRSMAERPKALIRFIDEAERPSVGSAPGTLPVSARRVELTDFGRAAEAGETDGIRDIEIDEWYGGLRLQGRIDWRWDAKTERAVFEL</sequence>
<evidence type="ECO:0000313" key="2">
    <source>
        <dbReference type="EMBL" id="RIX49426.1"/>
    </source>
</evidence>
<dbReference type="EMBL" id="QXQA01000018">
    <property type="protein sequence ID" value="RIX49426.1"/>
    <property type="molecule type" value="Genomic_DNA"/>
</dbReference>
<gene>
    <name evidence="2" type="ORF">D3P08_22685</name>
</gene>